<sequence>MSAWFDRIKRFYDTIGSDGERLWGIERVKRAVETNTITEDEYKQITGKDYAE</sequence>
<proteinExistence type="predicted"/>
<dbReference type="RefSeq" id="WP_090873182.1">
    <property type="nucleotide sequence ID" value="NZ_FOHE01000043.1"/>
</dbReference>
<dbReference type="Proteomes" id="UP000198618">
    <property type="component" value="Unassembled WGS sequence"/>
</dbReference>
<evidence type="ECO:0000313" key="1">
    <source>
        <dbReference type="EMBL" id="SET85695.1"/>
    </source>
</evidence>
<reference evidence="1 2" key="1">
    <citation type="submission" date="2016-10" db="EMBL/GenBank/DDBJ databases">
        <authorList>
            <person name="de Groot N.N."/>
        </authorList>
    </citation>
    <scope>NUCLEOTIDE SEQUENCE [LARGE SCALE GENOMIC DNA]</scope>
    <source>
        <strain evidence="1 2">IBRC-M 10780</strain>
    </source>
</reference>
<keyword evidence="2" id="KW-1185">Reference proteome</keyword>
<accession>A0A1I0HPH9</accession>
<dbReference type="InterPro" id="IPR010022">
    <property type="entry name" value="XkdX"/>
</dbReference>
<dbReference type="EMBL" id="FOHE01000043">
    <property type="protein sequence ID" value="SET85695.1"/>
    <property type="molecule type" value="Genomic_DNA"/>
</dbReference>
<dbReference type="STRING" id="930131.SAMN05216389_1432"/>
<gene>
    <name evidence="1" type="ORF">SAMN05216389_1432</name>
</gene>
<name>A0A1I0HPH9_9BACI</name>
<dbReference type="Pfam" id="PF09693">
    <property type="entry name" value="Phage_XkdX"/>
    <property type="match status" value="1"/>
</dbReference>
<dbReference type="OrthoDB" id="1925295at2"/>
<organism evidence="1 2">
    <name type="scientific">Oceanobacillus limi</name>
    <dbReference type="NCBI Taxonomy" id="930131"/>
    <lineage>
        <taxon>Bacteria</taxon>
        <taxon>Bacillati</taxon>
        <taxon>Bacillota</taxon>
        <taxon>Bacilli</taxon>
        <taxon>Bacillales</taxon>
        <taxon>Bacillaceae</taxon>
        <taxon>Oceanobacillus</taxon>
    </lineage>
</organism>
<dbReference type="AlphaFoldDB" id="A0A1I0HPH9"/>
<protein>
    <submittedName>
        <fullName evidence="1">Phage uncharacterized protein (Phage_XkdX)</fullName>
    </submittedName>
</protein>
<evidence type="ECO:0000313" key="2">
    <source>
        <dbReference type="Proteomes" id="UP000198618"/>
    </source>
</evidence>